<feature type="domain" description="Alkaline phosphatase-like protein PglZ C-terminal" evidence="3">
    <location>
        <begin position="805"/>
        <end position="904"/>
    </location>
</feature>
<dbReference type="InterPro" id="IPR047992">
    <property type="entry name" value="BREX_PglZ"/>
</dbReference>
<proteinExistence type="predicted"/>
<keyword evidence="5" id="KW-1185">Reference proteome</keyword>
<dbReference type="InterPro" id="IPR017850">
    <property type="entry name" value="Alkaline_phosphatase_core_sf"/>
</dbReference>
<comment type="caution">
    <text evidence="4">The sequence shown here is derived from an EMBL/GenBank/DDBJ whole genome shotgun (WGS) entry which is preliminary data.</text>
</comment>
<dbReference type="Proteomes" id="UP001165079">
    <property type="component" value="Unassembled WGS sequence"/>
</dbReference>
<dbReference type="AlphaFoldDB" id="A0A9W6SP17"/>
<protein>
    <recommendedName>
        <fullName evidence="6">PglZ domain-containing protein</fullName>
    </recommendedName>
</protein>
<evidence type="ECO:0000259" key="3">
    <source>
        <dbReference type="Pfam" id="PF25863"/>
    </source>
</evidence>
<gene>
    <name evidence="4" type="ORF">Afil01_42590</name>
</gene>
<dbReference type="Pfam" id="PF25861">
    <property type="entry name" value="PglZ_2nd"/>
    <property type="match status" value="1"/>
</dbReference>
<dbReference type="Pfam" id="PF25862">
    <property type="entry name" value="PglZ_1st"/>
    <property type="match status" value="1"/>
</dbReference>
<evidence type="ECO:0000259" key="2">
    <source>
        <dbReference type="Pfam" id="PF25862"/>
    </source>
</evidence>
<dbReference type="InterPro" id="IPR058882">
    <property type="entry name" value="PglZ_C"/>
</dbReference>
<reference evidence="4" key="1">
    <citation type="submission" date="2023-03" db="EMBL/GenBank/DDBJ databases">
        <title>Actinorhabdospora filicis NBRC 111898.</title>
        <authorList>
            <person name="Ichikawa N."/>
            <person name="Sato H."/>
            <person name="Tonouchi N."/>
        </authorList>
    </citation>
    <scope>NUCLEOTIDE SEQUENCE</scope>
    <source>
        <strain evidence="4">NBRC 111898</strain>
    </source>
</reference>
<feature type="domain" description="Alkaline phosphatase-like protein PglZ second" evidence="1">
    <location>
        <begin position="192"/>
        <end position="342"/>
    </location>
</feature>
<accession>A0A9W6SP17</accession>
<dbReference type="EMBL" id="BSTX01000003">
    <property type="protein sequence ID" value="GLZ79452.1"/>
    <property type="molecule type" value="Genomic_DNA"/>
</dbReference>
<evidence type="ECO:0000313" key="4">
    <source>
        <dbReference type="EMBL" id="GLZ79452.1"/>
    </source>
</evidence>
<sequence length="909" mass="99113">MAQNGLIMTVTADVPVVQPHLILGEARGLVRKRTGSHNVPPVMLLRASADWTGDELLKIDGEDGTAHTVRVRPARSVLAVLDAIDSRSEHELLIVLSPFREEELGPNVLARVVEQRVFSLGLWDVLLGETGADRLDPVLQTSRYRWLVEAVLGDGDLLRRVARARTPVLRARDLLQRLAALRLGFPPGESIDPATLLTWSRRPGAFASFGDLPKEEREGITSHLGETIGPVAEIVLSLADPRKTHAGKLADAIPLGLVVDELYTDRHPAPEQVRDARIRLERHLPEPPPSEASLRTFGRTCAALVERWTEGAHAQDAEDMYARAGALLGELRVGDLAEHSRVLPEGFRRRLDDLAKAIGAARSKPDRRRLEAAEAAYVLLVEHRLAKRSEPVHRRPMAAASNAIRLLRWLSIETPVFASLEEGLTWQIRVGGWVDRALRVLAWADTTDSPTAARVYRALFTAVRERRTTLDRAFALKLAAWKGRETEHMLLAENLMRRVARPLVTRGTPLLIVIDGMSAADATAIGEDLARVGDWIEAGRNAAGREGALAVIPSMTTYSRTSLLTGSLTAGGQKAEDTGFTAFWKGRPARLFHKDDLRGTPGSTIPDELRDALMDPKAVVGVVLNSIDDALQADERISAPLWTLDTVDYLAPLMREAANAGRPVIITSDHGHIRDYGGRAGTSGESARFRAPTDAVDDGEVLLDGDRVVHGNGRIVAAYDESLRYRMRKAGYHGGASLAEMAIPVLVYLPVGMSVPADWDTLTPSSNHEPQWWGRLPAAMAEQAPAGRRPVQDETLFGPETLPAAADGLGARVVGTAQFTTMLKFGRTKLDGDKVAALIDGLDEAGGRLPIARAAEITGLPLFRIDGYISQLSRILNLDGYQVLTRIDGGRTLELDRDLLAEQFLGGTR</sequence>
<organism evidence="4 5">
    <name type="scientific">Actinorhabdospora filicis</name>
    <dbReference type="NCBI Taxonomy" id="1785913"/>
    <lineage>
        <taxon>Bacteria</taxon>
        <taxon>Bacillati</taxon>
        <taxon>Actinomycetota</taxon>
        <taxon>Actinomycetes</taxon>
        <taxon>Micromonosporales</taxon>
        <taxon>Micromonosporaceae</taxon>
        <taxon>Actinorhabdospora</taxon>
    </lineage>
</organism>
<evidence type="ECO:0008006" key="6">
    <source>
        <dbReference type="Google" id="ProtNLM"/>
    </source>
</evidence>
<name>A0A9W6SP17_9ACTN</name>
<dbReference type="Pfam" id="PF08665">
    <property type="entry name" value="PglZ"/>
    <property type="match status" value="1"/>
</dbReference>
<evidence type="ECO:0000259" key="1">
    <source>
        <dbReference type="Pfam" id="PF25861"/>
    </source>
</evidence>
<dbReference type="NCBIfam" id="NF033446">
    <property type="entry name" value="BREX_PglZ_2"/>
    <property type="match status" value="1"/>
</dbReference>
<evidence type="ECO:0000313" key="5">
    <source>
        <dbReference type="Proteomes" id="UP001165079"/>
    </source>
</evidence>
<dbReference type="SUPFAM" id="SSF53649">
    <property type="entry name" value="Alkaline phosphatase-like"/>
    <property type="match status" value="1"/>
</dbReference>
<dbReference type="Pfam" id="PF25863">
    <property type="entry name" value="PglZ_C"/>
    <property type="match status" value="1"/>
</dbReference>
<dbReference type="InterPro" id="IPR058881">
    <property type="entry name" value="PglZ_2nd"/>
</dbReference>
<feature type="domain" description="Alkaline phosphatase-like protein PglZ N-terminal" evidence="2">
    <location>
        <begin position="31"/>
        <end position="119"/>
    </location>
</feature>
<dbReference type="InterPro" id="IPR058880">
    <property type="entry name" value="PglZ_N"/>
</dbReference>